<organism evidence="2 3">
    <name type="scientific">Physocladia obscura</name>
    <dbReference type="NCBI Taxonomy" id="109957"/>
    <lineage>
        <taxon>Eukaryota</taxon>
        <taxon>Fungi</taxon>
        <taxon>Fungi incertae sedis</taxon>
        <taxon>Chytridiomycota</taxon>
        <taxon>Chytridiomycota incertae sedis</taxon>
        <taxon>Chytridiomycetes</taxon>
        <taxon>Chytridiales</taxon>
        <taxon>Chytriomycetaceae</taxon>
        <taxon>Physocladia</taxon>
    </lineage>
</organism>
<evidence type="ECO:0000313" key="2">
    <source>
        <dbReference type="EMBL" id="KAJ3138163.1"/>
    </source>
</evidence>
<sequence length="272" mass="30120">MDFRTTIGNMWSRHRSLKVKPQPVETLSGSASPLMVSVVAVTSTAATADRAKKLKTPTSTPEPTTTPTAATAATATATTTTATTTLSVPLPITTNNDVFASSSTAEPVRQFGVEHGRLPNIYYDNADYHQQQQFPPLRRESITKQMERMRAADAFPVLRTEEMLYQGFPHNPTADAPPAVASTSPTTFCRDADPMDLKLLLDIYDGPSLPPPYSVVQQHQHMYNEFESTRLFLIRVSYDKRMERDRAFAQKVGFGGGVMALLKLEKLYYAEI</sequence>
<reference evidence="2" key="1">
    <citation type="submission" date="2020-05" db="EMBL/GenBank/DDBJ databases">
        <title>Phylogenomic resolution of chytrid fungi.</title>
        <authorList>
            <person name="Stajich J.E."/>
            <person name="Amses K."/>
            <person name="Simmons R."/>
            <person name="Seto K."/>
            <person name="Myers J."/>
            <person name="Bonds A."/>
            <person name="Quandt C.A."/>
            <person name="Barry K."/>
            <person name="Liu P."/>
            <person name="Grigoriev I."/>
            <person name="Longcore J.E."/>
            <person name="James T.Y."/>
        </authorList>
    </citation>
    <scope>NUCLEOTIDE SEQUENCE</scope>
    <source>
        <strain evidence="2">JEL0513</strain>
    </source>
</reference>
<evidence type="ECO:0000313" key="3">
    <source>
        <dbReference type="Proteomes" id="UP001211907"/>
    </source>
</evidence>
<dbReference type="AlphaFoldDB" id="A0AAD5XLU1"/>
<dbReference type="EMBL" id="JADGJH010000100">
    <property type="protein sequence ID" value="KAJ3138163.1"/>
    <property type="molecule type" value="Genomic_DNA"/>
</dbReference>
<feature type="compositionally biased region" description="Low complexity" evidence="1">
    <location>
        <begin position="56"/>
        <end position="78"/>
    </location>
</feature>
<gene>
    <name evidence="2" type="ORF">HK100_000041</name>
</gene>
<evidence type="ECO:0000256" key="1">
    <source>
        <dbReference type="SAM" id="MobiDB-lite"/>
    </source>
</evidence>
<protein>
    <submittedName>
        <fullName evidence="2">Uncharacterized protein</fullName>
    </submittedName>
</protein>
<name>A0AAD5XLU1_9FUNG</name>
<proteinExistence type="predicted"/>
<accession>A0AAD5XLU1</accession>
<keyword evidence="3" id="KW-1185">Reference proteome</keyword>
<comment type="caution">
    <text evidence="2">The sequence shown here is derived from an EMBL/GenBank/DDBJ whole genome shotgun (WGS) entry which is preliminary data.</text>
</comment>
<feature type="region of interest" description="Disordered" evidence="1">
    <location>
        <begin position="48"/>
        <end position="78"/>
    </location>
</feature>
<dbReference type="Proteomes" id="UP001211907">
    <property type="component" value="Unassembled WGS sequence"/>
</dbReference>